<reference evidence="3" key="1">
    <citation type="submission" date="2018-04" db="EMBL/GenBank/DDBJ databases">
        <authorList>
            <person name="Cornet L."/>
        </authorList>
    </citation>
    <scope>NUCLEOTIDE SEQUENCE [LARGE SCALE GENOMIC DNA]</scope>
</reference>
<keyword evidence="1" id="KW-0472">Membrane</keyword>
<comment type="caution">
    <text evidence="2">The sequence shown here is derived from an EMBL/GenBank/DDBJ whole genome shotgun (WGS) entry which is preliminary data.</text>
</comment>
<sequence length="104" mass="11524">MGFGRFLIALPSFFCSLWQIVSSLVKPAALLRLRVRLGAIFLTVFLTIWLGWGAIAPPALALQRQKVTTPIARTTSSIQPYLDKVAEAVTEFTLDNGMKFIVLE</sequence>
<feature type="non-terminal residue" evidence="2">
    <location>
        <position position="104"/>
    </location>
</feature>
<evidence type="ECO:0000313" key="2">
    <source>
        <dbReference type="EMBL" id="PZO45871.1"/>
    </source>
</evidence>
<protein>
    <submittedName>
        <fullName evidence="2">Uncharacterized protein</fullName>
    </submittedName>
</protein>
<feature type="transmembrane region" description="Helical" evidence="1">
    <location>
        <begin position="39"/>
        <end position="62"/>
    </location>
</feature>
<proteinExistence type="predicted"/>
<keyword evidence="1" id="KW-1133">Transmembrane helix</keyword>
<keyword evidence="1" id="KW-0812">Transmembrane</keyword>
<dbReference type="AlphaFoldDB" id="A0A2W4YF35"/>
<name>A0A2W4YF35_9CYAN</name>
<dbReference type="EMBL" id="QBMP01000342">
    <property type="protein sequence ID" value="PZO45871.1"/>
    <property type="molecule type" value="Genomic_DNA"/>
</dbReference>
<evidence type="ECO:0000256" key="1">
    <source>
        <dbReference type="SAM" id="Phobius"/>
    </source>
</evidence>
<dbReference type="Proteomes" id="UP000249794">
    <property type="component" value="Unassembled WGS sequence"/>
</dbReference>
<reference evidence="2 3" key="2">
    <citation type="submission" date="2018-06" db="EMBL/GenBank/DDBJ databases">
        <title>Metagenomic assembly of (sub)arctic Cyanobacteria and their associated microbiome from non-axenic cultures.</title>
        <authorList>
            <person name="Baurain D."/>
        </authorList>
    </citation>
    <scope>NUCLEOTIDE SEQUENCE [LARGE SCALE GENOMIC DNA]</scope>
    <source>
        <strain evidence="2">ULC027bin1</strain>
    </source>
</reference>
<gene>
    <name evidence="2" type="ORF">DCF15_21225</name>
</gene>
<evidence type="ECO:0000313" key="3">
    <source>
        <dbReference type="Proteomes" id="UP000249794"/>
    </source>
</evidence>
<accession>A0A2W4YF35</accession>
<organism evidence="2 3">
    <name type="scientific">Phormidesmis priestleyi</name>
    <dbReference type="NCBI Taxonomy" id="268141"/>
    <lineage>
        <taxon>Bacteria</taxon>
        <taxon>Bacillati</taxon>
        <taxon>Cyanobacteriota</taxon>
        <taxon>Cyanophyceae</taxon>
        <taxon>Leptolyngbyales</taxon>
        <taxon>Leptolyngbyaceae</taxon>
        <taxon>Phormidesmis</taxon>
    </lineage>
</organism>